<reference evidence="4" key="1">
    <citation type="submission" date="2020-07" db="EMBL/GenBank/DDBJ databases">
        <title>Huge and variable diversity of episymbiotic CPR bacteria and DPANN archaea in groundwater ecosystems.</title>
        <authorList>
            <person name="He C.Y."/>
            <person name="Keren R."/>
            <person name="Whittaker M."/>
            <person name="Farag I.F."/>
            <person name="Doudna J."/>
            <person name="Cate J.H.D."/>
            <person name="Banfield J.F."/>
        </authorList>
    </citation>
    <scope>NUCLEOTIDE SEQUENCE</scope>
    <source>
        <strain evidence="4">NC_groundwater_1482_Ag_S-0.65um_47_24</strain>
    </source>
</reference>
<dbReference type="InterPro" id="IPR049886">
    <property type="entry name" value="CFI_box_CTERM_dom"/>
</dbReference>
<keyword evidence="2" id="KW-0732">Signal</keyword>
<keyword evidence="4" id="KW-0121">Carboxypeptidase</keyword>
<dbReference type="NCBIfam" id="NF041770">
    <property type="entry name" value="CFI_box_CTERM"/>
    <property type="match status" value="1"/>
</dbReference>
<dbReference type="Proteomes" id="UP000772181">
    <property type="component" value="Unassembled WGS sequence"/>
</dbReference>
<evidence type="ECO:0000256" key="1">
    <source>
        <dbReference type="SAM" id="Phobius"/>
    </source>
</evidence>
<organism evidence="4 5">
    <name type="scientific">Tectimicrobiota bacterium</name>
    <dbReference type="NCBI Taxonomy" id="2528274"/>
    <lineage>
        <taxon>Bacteria</taxon>
        <taxon>Pseudomonadati</taxon>
        <taxon>Nitrospinota/Tectimicrobiota group</taxon>
        <taxon>Candidatus Tectimicrobiota</taxon>
    </lineage>
</organism>
<proteinExistence type="predicted"/>
<gene>
    <name evidence="4" type="ORF">HY730_06225</name>
</gene>
<keyword evidence="1" id="KW-0472">Membrane</keyword>
<evidence type="ECO:0000313" key="5">
    <source>
        <dbReference type="Proteomes" id="UP000772181"/>
    </source>
</evidence>
<keyword evidence="4" id="KW-0378">Hydrolase</keyword>
<keyword evidence="1" id="KW-1133">Transmembrane helix</keyword>
<feature type="signal peptide" evidence="2">
    <location>
        <begin position="1"/>
        <end position="24"/>
    </location>
</feature>
<feature type="domain" description="Temptin Cys/Cys disulfide" evidence="3">
    <location>
        <begin position="46"/>
        <end position="93"/>
    </location>
</feature>
<sequence>MKRSISIFLLATAFILGIYSSALAFPFYKDSFNATYGTTGTVLDTCGLCHINPAGGGPRNPFGTAYANNGHLFNAALEALDSDGDGFNNITEINARAFPGDAASHPAPAGDTTPPVVTFNMPATATSLTVSGLTFSAADAVGVTGYMLTETATAPAAGAAGWLATAPTSYAFPAAGVNTLFAWAKDAAGNVSAGVSRSVTITLPGPADTVAPNMTAFGLPATATSLTVTFTTPPAATDNVAVTGYLVTETATAPAANATGWNTAAPTSYLFATEGAKTLYAWAKDAAGNVSTSLSASVAITLPDTTAPVVTAYAIPATAASLTVTFTTPPVATDNVGVTGYLVTETAAAPAANAAGWTTLAQTSYTFSSAGMKTLYAWAKDAVGNVSANRSASVTITLPAMMIDPMSPKMKLVAGMGYNFTANGGKTGGNMIFELQGPPGGSINAQTGQFTTQAQNSAGVYTLTATDMMTHVATSMKFSVMVKTDPAAASVMAPASGMTPQTISVTGSGGTAPYTCETDAPTVVQITGNDCTTITGLVPGMANIKVIDANDTGKEYFGTTRVVVYQGGVITGTVVNGAQAGIGGVTVRVVETGDLVNSNVDGKFQISDPLPLGVYTLSFWDPNRVNVVKYVTLSKSTQDLGQIMLADSQDFISGTVMDLSGMAVIDANVFAMSVDATGKNVLIAHDQTDIQGNFTLYFAAAGTYSLVAAAPGYSNSGPIDYITGDTTSAELTLNVVVNSSESGDPKITTIIITDNAALIDPPVVTLLQGNGSLSNVSLNLEGDWELTYTPAPPDANGDSIGIMVEPLGVNGGFSQNYYFVIYPTATVNAPSKVAQTTFTGGMMVVGQPLGKVGSNGQVIDANDQTSFIIYPQNMTTPAGQPRSMEVTRTEVQNSSAQQAIQSAGVTPMSAVYDFAFVDPATGMETGTELQQITLKIKVDLSVFDPNSWKVMISHDPAGANPDWKFVQPVAGTSFFDGQELYFDLTTLYGQGVVVTSPASEASSATMDGGGSGGGGGGGCFIATAAFGSPLEPQVSILRDFRDRFLLANQPGRMFVEAYYRLSPPVADVIARHETVRAATRIALSPLIGFGQVLLTATMIQKLAVLMGLFTLLVGTALVYSRIRGTKP</sequence>
<name>A0A933GMP4_UNCTE</name>
<dbReference type="EMBL" id="JACQWF010000276">
    <property type="protein sequence ID" value="MBI4595960.1"/>
    <property type="molecule type" value="Genomic_DNA"/>
</dbReference>
<dbReference type="SUPFAM" id="SSF49464">
    <property type="entry name" value="Carboxypeptidase regulatory domain-like"/>
    <property type="match status" value="2"/>
</dbReference>
<evidence type="ECO:0000259" key="3">
    <source>
        <dbReference type="Pfam" id="PF24784"/>
    </source>
</evidence>
<evidence type="ECO:0000256" key="2">
    <source>
        <dbReference type="SAM" id="SignalP"/>
    </source>
</evidence>
<dbReference type="GO" id="GO:0004180">
    <property type="term" value="F:carboxypeptidase activity"/>
    <property type="evidence" value="ECO:0007669"/>
    <property type="project" value="UniProtKB-KW"/>
</dbReference>
<dbReference type="Pfam" id="PF24784">
    <property type="entry name" value="Temptin_C"/>
    <property type="match status" value="1"/>
</dbReference>
<accession>A0A933GMP4</accession>
<comment type="caution">
    <text evidence="4">The sequence shown here is derived from an EMBL/GenBank/DDBJ whole genome shotgun (WGS) entry which is preliminary data.</text>
</comment>
<keyword evidence="1" id="KW-0812">Transmembrane</keyword>
<dbReference type="AlphaFoldDB" id="A0A933GMP4"/>
<keyword evidence="4" id="KW-0645">Protease</keyword>
<dbReference type="InterPro" id="IPR057626">
    <property type="entry name" value="S-S_Temptin"/>
</dbReference>
<dbReference type="Gene3D" id="2.60.40.1120">
    <property type="entry name" value="Carboxypeptidase-like, regulatory domain"/>
    <property type="match status" value="2"/>
</dbReference>
<protein>
    <submittedName>
        <fullName evidence="4">Carboxypeptidase regulatory-like domain-containing protein</fullName>
    </submittedName>
</protein>
<evidence type="ECO:0000313" key="4">
    <source>
        <dbReference type="EMBL" id="MBI4595960.1"/>
    </source>
</evidence>
<feature type="transmembrane region" description="Helical" evidence="1">
    <location>
        <begin position="1102"/>
        <end position="1122"/>
    </location>
</feature>
<dbReference type="InterPro" id="IPR008969">
    <property type="entry name" value="CarboxyPept-like_regulatory"/>
</dbReference>
<feature type="chain" id="PRO_5037749226" evidence="2">
    <location>
        <begin position="25"/>
        <end position="1127"/>
    </location>
</feature>